<dbReference type="PANTHER" id="PTHR45982:SF1">
    <property type="entry name" value="REGULATOR OF CHROMOSOME CONDENSATION"/>
    <property type="match status" value="1"/>
</dbReference>
<sequence>MLYGFGANEYGVLVLKKPSVEEKDSSNAYDESKSDSNNNAPFNDDLFELTPLLTLPNQKTLSSRSATTPTTPTTHSVSVDSFDKYQIRKLVANNEFAAIVLSSSEGELYASGKNVSSIYSSWSSQPYVNNNKNNHWQCNQLLEPFIRIGQGLNGQKIKNIATGNRFVVAQTVYGQLYVCGSFVGRVPLMDCEHFSPLDPYLPATLKSSAGYCHCGIISRQDGLLYVIGDNDSGELGLGHQRDRNRWTLVSFISERVKSIDFGNHNSIAIGESGNIYVAGSNLNGELGISTLDNDYVKVFTKAEITKCNRNEKAQKTACGMHHVVIISLC</sequence>
<dbReference type="InterPro" id="IPR000408">
    <property type="entry name" value="Reg_chr_condens"/>
</dbReference>
<dbReference type="InterPro" id="IPR009091">
    <property type="entry name" value="RCC1/BLIP-II"/>
</dbReference>
<dbReference type="Proteomes" id="UP000444721">
    <property type="component" value="Unassembled WGS sequence"/>
</dbReference>
<evidence type="ECO:0000256" key="2">
    <source>
        <dbReference type="SAM" id="MobiDB-lite"/>
    </source>
</evidence>
<dbReference type="EMBL" id="VFQX01000052">
    <property type="protein sequence ID" value="KAF0974366.1"/>
    <property type="molecule type" value="Genomic_DNA"/>
</dbReference>
<accession>A0A6A5BHZ3</accession>
<dbReference type="PANTHER" id="PTHR45982">
    <property type="entry name" value="REGULATOR OF CHROMOSOME CONDENSATION"/>
    <property type="match status" value="1"/>
</dbReference>
<dbReference type="VEuPathDB" id="AmoebaDB:NfTy_090240"/>
<dbReference type="RefSeq" id="XP_044559079.1">
    <property type="nucleotide sequence ID" value="XM_044710028.1"/>
</dbReference>
<name>A0A6A5BHZ3_NAEFO</name>
<evidence type="ECO:0000313" key="4">
    <source>
        <dbReference type="Proteomes" id="UP000444721"/>
    </source>
</evidence>
<dbReference type="Pfam" id="PF00415">
    <property type="entry name" value="RCC1"/>
    <property type="match status" value="1"/>
</dbReference>
<dbReference type="OrthoDB" id="10253607at2759"/>
<dbReference type="Gene3D" id="2.130.10.30">
    <property type="entry name" value="Regulator of chromosome condensation 1/beta-lactamase-inhibitor protein II"/>
    <property type="match status" value="2"/>
</dbReference>
<organism evidence="3 4">
    <name type="scientific">Naegleria fowleri</name>
    <name type="common">Brain eating amoeba</name>
    <dbReference type="NCBI Taxonomy" id="5763"/>
    <lineage>
        <taxon>Eukaryota</taxon>
        <taxon>Discoba</taxon>
        <taxon>Heterolobosea</taxon>
        <taxon>Tetramitia</taxon>
        <taxon>Eutetramitia</taxon>
        <taxon>Vahlkampfiidae</taxon>
        <taxon>Naegleria</taxon>
    </lineage>
</organism>
<dbReference type="AlphaFoldDB" id="A0A6A5BHZ3"/>
<evidence type="ECO:0000256" key="1">
    <source>
        <dbReference type="PROSITE-ProRule" id="PRU00235"/>
    </source>
</evidence>
<dbReference type="GO" id="GO:0005737">
    <property type="term" value="C:cytoplasm"/>
    <property type="evidence" value="ECO:0007669"/>
    <property type="project" value="TreeGrafter"/>
</dbReference>
<feature type="region of interest" description="Disordered" evidence="2">
    <location>
        <begin position="58"/>
        <end position="77"/>
    </location>
</feature>
<dbReference type="PROSITE" id="PS50012">
    <property type="entry name" value="RCC1_3"/>
    <property type="match status" value="2"/>
</dbReference>
<dbReference type="VEuPathDB" id="AmoebaDB:FDP41_006398"/>
<evidence type="ECO:0000313" key="3">
    <source>
        <dbReference type="EMBL" id="KAF0974366.1"/>
    </source>
</evidence>
<feature type="repeat" description="RCC1" evidence="1">
    <location>
        <begin position="273"/>
        <end position="329"/>
    </location>
</feature>
<dbReference type="SUPFAM" id="SSF50985">
    <property type="entry name" value="RCC1/BLIP-II"/>
    <property type="match status" value="1"/>
</dbReference>
<comment type="caution">
    <text evidence="3">The sequence shown here is derived from an EMBL/GenBank/DDBJ whole genome shotgun (WGS) entry which is preliminary data.</text>
</comment>
<keyword evidence="4" id="KW-1185">Reference proteome</keyword>
<dbReference type="GeneID" id="68113616"/>
<gene>
    <name evidence="3" type="ORF">FDP41_006398</name>
</gene>
<dbReference type="GO" id="GO:0005085">
    <property type="term" value="F:guanyl-nucleotide exchange factor activity"/>
    <property type="evidence" value="ECO:0007669"/>
    <property type="project" value="TreeGrafter"/>
</dbReference>
<dbReference type="InterPro" id="IPR051553">
    <property type="entry name" value="Ran_GTPase-activating"/>
</dbReference>
<feature type="repeat" description="RCC1" evidence="1">
    <location>
        <begin position="222"/>
        <end position="272"/>
    </location>
</feature>
<proteinExistence type="predicted"/>
<reference evidence="3 4" key="1">
    <citation type="journal article" date="2019" name="Sci. Rep.">
        <title>Nanopore sequencing improves the draft genome of the human pathogenic amoeba Naegleria fowleri.</title>
        <authorList>
            <person name="Liechti N."/>
            <person name="Schurch N."/>
            <person name="Bruggmann R."/>
            <person name="Wittwer M."/>
        </authorList>
    </citation>
    <scope>NUCLEOTIDE SEQUENCE [LARGE SCALE GENOMIC DNA]</scope>
    <source>
        <strain evidence="3 4">ATCC 30894</strain>
    </source>
</reference>
<protein>
    <submittedName>
        <fullName evidence="3">Uncharacterized protein</fullName>
    </submittedName>
</protein>